<evidence type="ECO:0000313" key="1">
    <source>
        <dbReference type="EMBL" id="KAJ9079665.1"/>
    </source>
</evidence>
<dbReference type="Proteomes" id="UP001165960">
    <property type="component" value="Unassembled WGS sequence"/>
</dbReference>
<sequence length="156" mass="17255">MTTFQQTQNWQSQAFNHDAPPGLGVAGLISVCGVFSRKRSKASDSVVSYIESLLVMDAIGLAASKMHPFKDKRAKLKKAAQPSKPSLNLFNHPRFNSQPILEVAWWAFLSPVKPPAPCGYDQRPITGPCQSCNSTHSPILQMEPLYLDDEWIISEA</sequence>
<reference evidence="1" key="1">
    <citation type="submission" date="2022-04" db="EMBL/GenBank/DDBJ databases">
        <title>Genome of the entomopathogenic fungus Entomophthora muscae.</title>
        <authorList>
            <person name="Elya C."/>
            <person name="Lovett B.R."/>
            <person name="Lee E."/>
            <person name="Macias A.M."/>
            <person name="Hajek A.E."/>
            <person name="De Bivort B.L."/>
            <person name="Kasson M.T."/>
            <person name="De Fine Licht H.H."/>
            <person name="Stajich J.E."/>
        </authorList>
    </citation>
    <scope>NUCLEOTIDE SEQUENCE</scope>
    <source>
        <strain evidence="1">Berkeley</strain>
    </source>
</reference>
<keyword evidence="2" id="KW-1185">Reference proteome</keyword>
<gene>
    <name evidence="1" type="ORF">DSO57_1033111</name>
</gene>
<comment type="caution">
    <text evidence="1">The sequence shown here is derived from an EMBL/GenBank/DDBJ whole genome shotgun (WGS) entry which is preliminary data.</text>
</comment>
<name>A0ACC2TYV3_9FUNG</name>
<dbReference type="EMBL" id="QTSX02001677">
    <property type="protein sequence ID" value="KAJ9079665.1"/>
    <property type="molecule type" value="Genomic_DNA"/>
</dbReference>
<evidence type="ECO:0000313" key="2">
    <source>
        <dbReference type="Proteomes" id="UP001165960"/>
    </source>
</evidence>
<accession>A0ACC2TYV3</accession>
<protein>
    <submittedName>
        <fullName evidence="1">Uncharacterized protein</fullName>
    </submittedName>
</protein>
<organism evidence="1 2">
    <name type="scientific">Entomophthora muscae</name>
    <dbReference type="NCBI Taxonomy" id="34485"/>
    <lineage>
        <taxon>Eukaryota</taxon>
        <taxon>Fungi</taxon>
        <taxon>Fungi incertae sedis</taxon>
        <taxon>Zoopagomycota</taxon>
        <taxon>Entomophthoromycotina</taxon>
        <taxon>Entomophthoromycetes</taxon>
        <taxon>Entomophthorales</taxon>
        <taxon>Entomophthoraceae</taxon>
        <taxon>Entomophthora</taxon>
    </lineage>
</organism>
<proteinExistence type="predicted"/>